<dbReference type="InterPro" id="IPR050204">
    <property type="entry name" value="AraC_XylS_family_regulators"/>
</dbReference>
<keyword evidence="1" id="KW-0805">Transcription regulation</keyword>
<dbReference type="RefSeq" id="WP_317488792.1">
    <property type="nucleotide sequence ID" value="NZ_CP136051.1"/>
</dbReference>
<dbReference type="InterPro" id="IPR018060">
    <property type="entry name" value="HTH_AraC"/>
</dbReference>
<feature type="domain" description="HTH araC/xylS-type" evidence="4">
    <location>
        <begin position="157"/>
        <end position="255"/>
    </location>
</feature>
<sequence length="255" mass="29585">MLLQPDMPYTEFRPNLRLQQFVECYWCVKSATQLSSFRPVFPDACSDVIFNFSAPLLYEEHGKISCNKFQSFYVGIQTAPIFTKAGGATDLLGVRFKNQGAWRFLRRPLAEFSNKTASLKELDEGDLHNLTEQMAFLPVSERINLIELRLLERLGNESQYDLVDQFFNRPSESIHAFCKANHLSERTLERKSRERVGVSPKMYQRIVRFRRASGKLSGFDGSLMEFAWDMGYYDHAHLAKDFREFGHFLPSSLMH</sequence>
<dbReference type="Proteomes" id="UP001302349">
    <property type="component" value="Chromosome"/>
</dbReference>
<dbReference type="InterPro" id="IPR046532">
    <property type="entry name" value="DUF6597"/>
</dbReference>
<dbReference type="Pfam" id="PF12833">
    <property type="entry name" value="HTH_18"/>
    <property type="match status" value="1"/>
</dbReference>
<evidence type="ECO:0000313" key="5">
    <source>
        <dbReference type="EMBL" id="WOK06053.1"/>
    </source>
</evidence>
<organism evidence="5 6">
    <name type="scientific">Imperialibacter roseus</name>
    <dbReference type="NCBI Taxonomy" id="1324217"/>
    <lineage>
        <taxon>Bacteria</taxon>
        <taxon>Pseudomonadati</taxon>
        <taxon>Bacteroidota</taxon>
        <taxon>Cytophagia</taxon>
        <taxon>Cytophagales</taxon>
        <taxon>Flammeovirgaceae</taxon>
        <taxon>Imperialibacter</taxon>
    </lineage>
</organism>
<reference evidence="5 6" key="1">
    <citation type="journal article" date="2023" name="Microbiol. Resour. Announc.">
        <title>Complete Genome Sequence of Imperialibacter roseus strain P4T.</title>
        <authorList>
            <person name="Tizabi D.R."/>
            <person name="Bachvaroff T."/>
            <person name="Hill R.T."/>
        </authorList>
    </citation>
    <scope>NUCLEOTIDE SEQUENCE [LARGE SCALE GENOMIC DNA]</scope>
    <source>
        <strain evidence="5 6">P4T</strain>
    </source>
</reference>
<protein>
    <submittedName>
        <fullName evidence="5">Helix-turn-helix domain-containing protein</fullName>
    </submittedName>
</protein>
<dbReference type="PANTHER" id="PTHR46796">
    <property type="entry name" value="HTH-TYPE TRANSCRIPTIONAL ACTIVATOR RHAS-RELATED"/>
    <property type="match status" value="1"/>
</dbReference>
<proteinExistence type="predicted"/>
<dbReference type="SMART" id="SM00342">
    <property type="entry name" value="HTH_ARAC"/>
    <property type="match status" value="1"/>
</dbReference>
<dbReference type="Pfam" id="PF20240">
    <property type="entry name" value="DUF6597"/>
    <property type="match status" value="1"/>
</dbReference>
<evidence type="ECO:0000313" key="6">
    <source>
        <dbReference type="Proteomes" id="UP001302349"/>
    </source>
</evidence>
<evidence type="ECO:0000259" key="4">
    <source>
        <dbReference type="PROSITE" id="PS01124"/>
    </source>
</evidence>
<dbReference type="PROSITE" id="PS01124">
    <property type="entry name" value="HTH_ARAC_FAMILY_2"/>
    <property type="match status" value="1"/>
</dbReference>
<name>A0ABZ0INM8_9BACT</name>
<keyword evidence="6" id="KW-1185">Reference proteome</keyword>
<keyword evidence="3" id="KW-0804">Transcription</keyword>
<dbReference type="Gene3D" id="1.10.10.60">
    <property type="entry name" value="Homeodomain-like"/>
    <property type="match status" value="1"/>
</dbReference>
<keyword evidence="2" id="KW-0238">DNA-binding</keyword>
<evidence type="ECO:0000256" key="1">
    <source>
        <dbReference type="ARBA" id="ARBA00023015"/>
    </source>
</evidence>
<gene>
    <name evidence="5" type="ORF">RT717_23540</name>
</gene>
<accession>A0ABZ0INM8</accession>
<evidence type="ECO:0000256" key="3">
    <source>
        <dbReference type="ARBA" id="ARBA00023163"/>
    </source>
</evidence>
<dbReference type="PANTHER" id="PTHR46796:SF13">
    <property type="entry name" value="HTH-TYPE TRANSCRIPTIONAL ACTIVATOR RHAS"/>
    <property type="match status" value="1"/>
</dbReference>
<dbReference type="EMBL" id="CP136051">
    <property type="protein sequence ID" value="WOK06053.1"/>
    <property type="molecule type" value="Genomic_DNA"/>
</dbReference>
<evidence type="ECO:0000256" key="2">
    <source>
        <dbReference type="ARBA" id="ARBA00023125"/>
    </source>
</evidence>